<evidence type="ECO:0000313" key="2">
    <source>
        <dbReference type="Proteomes" id="UP000053780"/>
    </source>
</evidence>
<dbReference type="InterPro" id="IPR037278">
    <property type="entry name" value="ARFGAP/RecO"/>
</dbReference>
<dbReference type="SUPFAM" id="SSF57863">
    <property type="entry name" value="ArfGap/RecO-like zinc finger"/>
    <property type="match status" value="1"/>
</dbReference>
<proteinExistence type="predicted"/>
<organism evidence="1 2">
    <name type="scientific">Vairimorpha apis BRL 01</name>
    <dbReference type="NCBI Taxonomy" id="1037528"/>
    <lineage>
        <taxon>Eukaryota</taxon>
        <taxon>Fungi</taxon>
        <taxon>Fungi incertae sedis</taxon>
        <taxon>Microsporidia</taxon>
        <taxon>Nosematidae</taxon>
        <taxon>Vairimorpha</taxon>
    </lineage>
</organism>
<evidence type="ECO:0000313" key="1">
    <source>
        <dbReference type="EMBL" id="EQB60640.1"/>
    </source>
</evidence>
<sequence>MAELFDKNLIELLKIKENSTCVDCNIQNPQWTSITYGVSFGVTTSFVKKFLESKNLLEHESNEKYFNPQTKNYGKKLREKVFLELGIEEENVKTYKTINRNNFNSQKYYEPKIIHDTKINGLQNKLYGTLNFFKSGFMAGVREVKNKTYEYGEIIGKNVIIPTTKMIKTQSNNLSEMWKQEPKKEIDHKKKL</sequence>
<reference evidence="1 2" key="1">
    <citation type="journal article" date="2013" name="BMC Genomics">
        <title>Genome sequencing and comparative genomics of honey bee microsporidia, Nosema apis reveal novel insights into host-parasite interactions.</title>
        <authorList>
            <person name="Chen Yp."/>
            <person name="Pettis J.S."/>
            <person name="Zhao Y."/>
            <person name="Liu X."/>
            <person name="Tallon L.J."/>
            <person name="Sadzewicz L.D."/>
            <person name="Li R."/>
            <person name="Zheng H."/>
            <person name="Huang S."/>
            <person name="Zhang X."/>
            <person name="Hamilton M.C."/>
            <person name="Pernal S.F."/>
            <person name="Melathopoulos A.P."/>
            <person name="Yan X."/>
            <person name="Evans J.D."/>
        </authorList>
    </citation>
    <scope>NUCLEOTIDE SEQUENCE [LARGE SCALE GENOMIC DNA]</scope>
    <source>
        <strain evidence="1 2">BRL 01</strain>
    </source>
</reference>
<dbReference type="EMBL" id="KE647265">
    <property type="protein sequence ID" value="EQB60640.1"/>
    <property type="molecule type" value="Genomic_DNA"/>
</dbReference>
<dbReference type="Proteomes" id="UP000053780">
    <property type="component" value="Unassembled WGS sequence"/>
</dbReference>
<dbReference type="AlphaFoldDB" id="T0MI33"/>
<dbReference type="VEuPathDB" id="MicrosporidiaDB:NAPIS_ORF01795"/>
<gene>
    <name evidence="1" type="ORF">NAPIS_ORF01795</name>
</gene>
<protein>
    <submittedName>
        <fullName evidence="1">Zinc finger protein</fullName>
    </submittedName>
</protein>
<dbReference type="HOGENOM" id="CLU_1415560_0_0_1"/>
<dbReference type="Gene3D" id="1.10.220.150">
    <property type="entry name" value="Arf GTPase activating protein"/>
    <property type="match status" value="1"/>
</dbReference>
<keyword evidence="2" id="KW-1185">Reference proteome</keyword>
<dbReference type="InterPro" id="IPR038508">
    <property type="entry name" value="ArfGAP_dom_sf"/>
</dbReference>
<dbReference type="OrthoDB" id="2193488at2759"/>
<name>T0MI33_9MICR</name>
<accession>T0MI33</accession>